<proteinExistence type="predicted"/>
<comment type="caution">
    <text evidence="1">The sequence shown here is derived from an EMBL/GenBank/DDBJ whole genome shotgun (WGS) entry which is preliminary data.</text>
</comment>
<organism evidence="1 2">
    <name type="scientific">Candidatus Obscuribacter phosphatis</name>
    <dbReference type="NCBI Taxonomy" id="1906157"/>
    <lineage>
        <taxon>Bacteria</taxon>
        <taxon>Bacillati</taxon>
        <taxon>Candidatus Melainabacteria</taxon>
        <taxon>Candidatus Obscuribacterales</taxon>
        <taxon>Candidatus Obscuribacteraceae</taxon>
        <taxon>Candidatus Obscuribacter</taxon>
    </lineage>
</organism>
<protein>
    <submittedName>
        <fullName evidence="1">Tetratricopeptide repeat protein</fullName>
    </submittedName>
</protein>
<dbReference type="EMBL" id="JAFLCK010000008">
    <property type="protein sequence ID" value="MBN8660221.1"/>
    <property type="molecule type" value="Genomic_DNA"/>
</dbReference>
<evidence type="ECO:0000313" key="1">
    <source>
        <dbReference type="EMBL" id="MBN8660221.1"/>
    </source>
</evidence>
<sequence>MHKAISSRKLFRGAGISTFNKGRQAVVAVYGYKGANFRMDAILAARAIAGSFSGQFLTFAIRYYEPNDSRAYKEVLLTSKDITSLEAGTIKLAEFASSLPVVEVSAYDGAVVCFEKYLLVAEQLISKGSFFEAEQIVDSLGPAPGGIDQSRYTRDMMHLAQGFDSYGDSYRAARILESVVEQRRVSGSLFGDEAELTVDRLIDIYLVEKRFEDAEKLLNEIIAANSSNRAGKSYVNNLERLGVVLLRQGKGADALPKFKEVLELRTANGEGLGRARTLENLGDAHRLVGGKGEALSSYRESKALYDKAVVSPKRHEQIDFQVYSGRVKQIEEKMKHL</sequence>
<accession>A0A8J7PC69</accession>
<name>A0A8J7PC69_9BACT</name>
<dbReference type="InterPro" id="IPR011990">
    <property type="entry name" value="TPR-like_helical_dom_sf"/>
</dbReference>
<dbReference type="AlphaFoldDB" id="A0A8J7PC69"/>
<dbReference type="Gene3D" id="1.25.40.10">
    <property type="entry name" value="Tetratricopeptide repeat domain"/>
    <property type="match status" value="1"/>
</dbReference>
<reference evidence="1" key="1">
    <citation type="submission" date="2021-02" db="EMBL/GenBank/DDBJ databases">
        <title>Genome-Resolved Metagenomics of a Microbial Community Performing Photosynthetic Biological Nutrient Removal.</title>
        <authorList>
            <person name="Mcdaniel E.A."/>
        </authorList>
    </citation>
    <scope>NUCLEOTIDE SEQUENCE</scope>
    <source>
        <strain evidence="1">UWPOB_OBS1</strain>
    </source>
</reference>
<dbReference type="Proteomes" id="UP000664277">
    <property type="component" value="Unassembled WGS sequence"/>
</dbReference>
<dbReference type="Pfam" id="PF13424">
    <property type="entry name" value="TPR_12"/>
    <property type="match status" value="1"/>
</dbReference>
<gene>
    <name evidence="1" type="ORF">J0M35_07640</name>
</gene>
<dbReference type="SUPFAM" id="SSF48452">
    <property type="entry name" value="TPR-like"/>
    <property type="match status" value="1"/>
</dbReference>
<evidence type="ECO:0000313" key="2">
    <source>
        <dbReference type="Proteomes" id="UP000664277"/>
    </source>
</evidence>